<accession>A0A2N0QNP2</accession>
<dbReference type="VEuPathDB" id="FungiDB:FUN_018672"/>
<reference evidence="1 2" key="2">
    <citation type="submission" date="2017-10" db="EMBL/GenBank/DDBJ databases">
        <title>Genome analyses suggest a sexual origin of heterokaryosis in a supposedly ancient asexual fungus.</title>
        <authorList>
            <person name="Corradi N."/>
            <person name="Sedzielewska K."/>
            <person name="Noel J."/>
            <person name="Charron P."/>
            <person name="Farinelli L."/>
            <person name="Marton T."/>
            <person name="Kruger M."/>
            <person name="Pelin A."/>
            <person name="Brachmann A."/>
            <person name="Corradi N."/>
        </authorList>
    </citation>
    <scope>NUCLEOTIDE SEQUENCE [LARGE SCALE GENOMIC DNA]</scope>
    <source>
        <strain evidence="1 2">A1</strain>
    </source>
</reference>
<organism evidence="1 2">
    <name type="scientific">Rhizophagus irregularis</name>
    <dbReference type="NCBI Taxonomy" id="588596"/>
    <lineage>
        <taxon>Eukaryota</taxon>
        <taxon>Fungi</taxon>
        <taxon>Fungi incertae sedis</taxon>
        <taxon>Mucoromycota</taxon>
        <taxon>Glomeromycotina</taxon>
        <taxon>Glomeromycetes</taxon>
        <taxon>Glomerales</taxon>
        <taxon>Glomeraceae</taxon>
        <taxon>Rhizophagus</taxon>
    </lineage>
</organism>
<evidence type="ECO:0000313" key="1">
    <source>
        <dbReference type="EMBL" id="PKC52661.1"/>
    </source>
</evidence>
<dbReference type="PRINTS" id="PR01210">
    <property type="entry name" value="GGTRANSPTASE"/>
</dbReference>
<sequence>MKGNLYGLNGSGPSPESISIEKVKALGHKEIPVYGWIPVTVPGAPASWAALSKRFGKLSLKEVLKPAIRYAEEGYPVSPVLGKYWNEAFKLFRENLQDEQYTSWFETFAPNGRAPEPGEIWKSLDHANTLRAIAETDAESFYKGELAKKIDAFSKKYNGFISYSDLEKYKPQWVDPIRVNYRGYDVWEIPPNGQGLVALMALNILNGYPISEKDNVDTYHKQIEAMKLAFTDGQKYITEPSKMTISVEELLSEQYGAKRRMQIHEKAQLPEA</sequence>
<protein>
    <submittedName>
        <fullName evidence="1">Gamma-glutamyltranspeptidase</fullName>
    </submittedName>
</protein>
<dbReference type="PANTHER" id="PTHR43881:SF1">
    <property type="entry name" value="GAMMA-GLUTAMYLTRANSPEPTIDASE (AFU_ORTHOLOGUE AFUA_4G13580)"/>
    <property type="match status" value="1"/>
</dbReference>
<dbReference type="AlphaFoldDB" id="A0A2N0QNP2"/>
<dbReference type="Gene3D" id="1.10.246.230">
    <property type="match status" value="1"/>
</dbReference>
<dbReference type="Pfam" id="PF01019">
    <property type="entry name" value="G_glu_transpept"/>
    <property type="match status" value="1"/>
</dbReference>
<evidence type="ECO:0000313" key="2">
    <source>
        <dbReference type="Proteomes" id="UP000232688"/>
    </source>
</evidence>
<dbReference type="InterPro" id="IPR052896">
    <property type="entry name" value="GGT-like_enzyme"/>
</dbReference>
<dbReference type="InterPro" id="IPR029055">
    <property type="entry name" value="Ntn_hydrolases_N"/>
</dbReference>
<dbReference type="SUPFAM" id="SSF56235">
    <property type="entry name" value="N-terminal nucleophile aminohydrolases (Ntn hydrolases)"/>
    <property type="match status" value="1"/>
</dbReference>
<dbReference type="VEuPathDB" id="FungiDB:RhiirFUN_015104"/>
<dbReference type="PANTHER" id="PTHR43881">
    <property type="entry name" value="GAMMA-GLUTAMYLTRANSPEPTIDASE (AFU_ORTHOLOGUE AFUA_4G13580)"/>
    <property type="match status" value="1"/>
</dbReference>
<dbReference type="EMBL" id="LLXH01005369">
    <property type="protein sequence ID" value="PKC52661.1"/>
    <property type="molecule type" value="Genomic_DNA"/>
</dbReference>
<proteinExistence type="predicted"/>
<feature type="non-terminal residue" evidence="1">
    <location>
        <position position="272"/>
    </location>
</feature>
<reference evidence="1 2" key="1">
    <citation type="submission" date="2017-10" db="EMBL/GenBank/DDBJ databases">
        <title>Extensive intraspecific genome diversity in a model arbuscular mycorrhizal fungus.</title>
        <authorList>
            <person name="Chen E.C.H."/>
            <person name="Morin E."/>
            <person name="Baudet D."/>
            <person name="Noel J."/>
            <person name="Ndikumana S."/>
            <person name="Charron P."/>
            <person name="St-Onge C."/>
            <person name="Giorgi J."/>
            <person name="Grigoriev I.V."/>
            <person name="Roux C."/>
            <person name="Martin F.M."/>
            <person name="Corradi N."/>
        </authorList>
    </citation>
    <scope>NUCLEOTIDE SEQUENCE [LARGE SCALE GENOMIC DNA]</scope>
    <source>
        <strain evidence="1 2">A1</strain>
    </source>
</reference>
<dbReference type="Proteomes" id="UP000232688">
    <property type="component" value="Unassembled WGS sequence"/>
</dbReference>
<dbReference type="VEuPathDB" id="FungiDB:RhiirA1_404809"/>
<name>A0A2N0QNP2_9GLOM</name>
<gene>
    <name evidence="1" type="ORF">RhiirA1_404809</name>
</gene>
<comment type="caution">
    <text evidence="1">The sequence shown here is derived from an EMBL/GenBank/DDBJ whole genome shotgun (WGS) entry which is preliminary data.</text>
</comment>